<dbReference type="STRING" id="415425.SAMN05444363_0683"/>
<evidence type="ECO:0000313" key="4">
    <source>
        <dbReference type="EMBL" id="SHI46603.1"/>
    </source>
</evidence>
<dbReference type="InterPro" id="IPR036163">
    <property type="entry name" value="HMA_dom_sf"/>
</dbReference>
<gene>
    <name evidence="4" type="ORF">SAMN05444363_0683</name>
</gene>
<dbReference type="Pfam" id="PF00403">
    <property type="entry name" value="HMA"/>
    <property type="match status" value="1"/>
</dbReference>
<sequence>MKNSKLSILALVVAGITLVSCKKEESVSNTDTNAVAETTNKDSKAVAKAETTTFNIEGMTCAMGCAKTIENKLAGLDGVQKATVDFEKKTATVDYDAAVQTPEKLVETVEAVADGKTYKVSNVKNTADKAMNYQEPKQEKKKTTATKEASKTAEVSTTTKKKEGCCTSKKSCSSNVKVEGTL</sequence>
<reference evidence="5" key="1">
    <citation type="submission" date="2016-11" db="EMBL/GenBank/DDBJ databases">
        <authorList>
            <person name="Varghese N."/>
            <person name="Submissions S."/>
        </authorList>
    </citation>
    <scope>NUCLEOTIDE SEQUENCE [LARGE SCALE GENOMIC DNA]</scope>
    <source>
        <strain evidence="5">DSM 18829</strain>
    </source>
</reference>
<dbReference type="InterPro" id="IPR006121">
    <property type="entry name" value="HMA_dom"/>
</dbReference>
<evidence type="ECO:0000259" key="3">
    <source>
        <dbReference type="PROSITE" id="PS50846"/>
    </source>
</evidence>
<protein>
    <submittedName>
        <fullName evidence="4">Heavy-metal-associated domain-containing protein</fullName>
    </submittedName>
</protein>
<keyword evidence="1" id="KW-0479">Metal-binding</keyword>
<evidence type="ECO:0000256" key="1">
    <source>
        <dbReference type="ARBA" id="ARBA00022723"/>
    </source>
</evidence>
<dbReference type="RefSeq" id="WP_073308579.1">
    <property type="nucleotide sequence ID" value="NZ_FQZI01000001.1"/>
</dbReference>
<evidence type="ECO:0000256" key="2">
    <source>
        <dbReference type="SAM" id="MobiDB-lite"/>
    </source>
</evidence>
<dbReference type="SUPFAM" id="SSF55008">
    <property type="entry name" value="HMA, heavy metal-associated domain"/>
    <property type="match status" value="1"/>
</dbReference>
<dbReference type="Proteomes" id="UP000184488">
    <property type="component" value="Unassembled WGS sequence"/>
</dbReference>
<dbReference type="PANTHER" id="PTHR46594:SF4">
    <property type="entry name" value="P-TYPE CATION-TRANSPORTING ATPASE"/>
    <property type="match status" value="1"/>
</dbReference>
<proteinExistence type="predicted"/>
<name>A0A1M6BDT2_9FLAO</name>
<dbReference type="PROSITE" id="PS51257">
    <property type="entry name" value="PROKAR_LIPOPROTEIN"/>
    <property type="match status" value="1"/>
</dbReference>
<dbReference type="PANTHER" id="PTHR46594">
    <property type="entry name" value="P-TYPE CATION-TRANSPORTING ATPASE"/>
    <property type="match status" value="1"/>
</dbReference>
<evidence type="ECO:0000313" key="5">
    <source>
        <dbReference type="Proteomes" id="UP000184488"/>
    </source>
</evidence>
<dbReference type="Gene3D" id="3.30.70.100">
    <property type="match status" value="1"/>
</dbReference>
<accession>A0A1M6BDT2</accession>
<feature type="domain" description="HMA" evidence="3">
    <location>
        <begin position="50"/>
        <end position="117"/>
    </location>
</feature>
<dbReference type="EMBL" id="FQZI01000001">
    <property type="protein sequence ID" value="SHI46603.1"/>
    <property type="molecule type" value="Genomic_DNA"/>
</dbReference>
<dbReference type="FunFam" id="3.30.70.100:FF:000001">
    <property type="entry name" value="ATPase copper transporting beta"/>
    <property type="match status" value="1"/>
</dbReference>
<keyword evidence="5" id="KW-1185">Reference proteome</keyword>
<organism evidence="4 5">
    <name type="scientific">Flavobacterium terrae</name>
    <dbReference type="NCBI Taxonomy" id="415425"/>
    <lineage>
        <taxon>Bacteria</taxon>
        <taxon>Pseudomonadati</taxon>
        <taxon>Bacteroidota</taxon>
        <taxon>Flavobacteriia</taxon>
        <taxon>Flavobacteriales</taxon>
        <taxon>Flavobacteriaceae</taxon>
        <taxon>Flavobacterium</taxon>
    </lineage>
</organism>
<feature type="region of interest" description="Disordered" evidence="2">
    <location>
        <begin position="131"/>
        <end position="182"/>
    </location>
</feature>
<dbReference type="GO" id="GO:0046872">
    <property type="term" value="F:metal ion binding"/>
    <property type="evidence" value="ECO:0007669"/>
    <property type="project" value="UniProtKB-KW"/>
</dbReference>
<dbReference type="PROSITE" id="PS50846">
    <property type="entry name" value="HMA_2"/>
    <property type="match status" value="1"/>
</dbReference>
<dbReference type="OrthoDB" id="1178902at2"/>
<dbReference type="AlphaFoldDB" id="A0A1M6BDT2"/>
<dbReference type="CDD" id="cd00371">
    <property type="entry name" value="HMA"/>
    <property type="match status" value="1"/>
</dbReference>